<gene>
    <name evidence="15" type="primary">LOC113798525</name>
</gene>
<evidence type="ECO:0000256" key="12">
    <source>
        <dbReference type="ARBA" id="ARBA00042244"/>
    </source>
</evidence>
<proteinExistence type="inferred from homology"/>
<evidence type="ECO:0000256" key="8">
    <source>
        <dbReference type="ARBA" id="ARBA00023157"/>
    </source>
</evidence>
<protein>
    <recommendedName>
        <fullName evidence="11">Scavenger receptor class B member 1</fullName>
    </recommendedName>
    <alternativeName>
        <fullName evidence="12">SR-BI</fullName>
    </alternativeName>
</protein>
<name>A0A6P6YJF1_DERPT</name>
<dbReference type="Proteomes" id="UP000515146">
    <property type="component" value="Unplaced"/>
</dbReference>
<evidence type="ECO:0000256" key="6">
    <source>
        <dbReference type="ARBA" id="ARBA00022989"/>
    </source>
</evidence>
<evidence type="ECO:0000256" key="2">
    <source>
        <dbReference type="ARBA" id="ARBA00004651"/>
    </source>
</evidence>
<dbReference type="KEGG" id="dpte:113798525"/>
<evidence type="ECO:0000256" key="5">
    <source>
        <dbReference type="ARBA" id="ARBA00022692"/>
    </source>
</evidence>
<dbReference type="InParanoid" id="A0A6P6YJF1"/>
<keyword evidence="6 13" id="KW-1133">Transmembrane helix</keyword>
<evidence type="ECO:0000256" key="1">
    <source>
        <dbReference type="ARBA" id="ARBA00004189"/>
    </source>
</evidence>
<evidence type="ECO:0000313" key="15">
    <source>
        <dbReference type="RefSeq" id="XP_027204881.1"/>
    </source>
</evidence>
<keyword evidence="8" id="KW-1015">Disulfide bond</keyword>
<dbReference type="GO" id="GO:0005737">
    <property type="term" value="C:cytoplasm"/>
    <property type="evidence" value="ECO:0007669"/>
    <property type="project" value="TreeGrafter"/>
</dbReference>
<keyword evidence="7 13" id="KW-0472">Membrane</keyword>
<evidence type="ECO:0000256" key="9">
    <source>
        <dbReference type="ARBA" id="ARBA00023170"/>
    </source>
</evidence>
<dbReference type="GO" id="GO:0005901">
    <property type="term" value="C:caveola"/>
    <property type="evidence" value="ECO:0007669"/>
    <property type="project" value="UniProtKB-SubCell"/>
</dbReference>
<evidence type="ECO:0000256" key="4">
    <source>
        <dbReference type="ARBA" id="ARBA00022475"/>
    </source>
</evidence>
<dbReference type="Pfam" id="PF01130">
    <property type="entry name" value="CD36"/>
    <property type="match status" value="1"/>
</dbReference>
<keyword evidence="5 13" id="KW-0812">Transmembrane</keyword>
<accession>A0A6P6YJF1</accession>
<keyword evidence="14" id="KW-1185">Reference proteome</keyword>
<dbReference type="GO" id="GO:0005044">
    <property type="term" value="F:scavenger receptor activity"/>
    <property type="evidence" value="ECO:0007669"/>
    <property type="project" value="TreeGrafter"/>
</dbReference>
<dbReference type="PRINTS" id="PR01609">
    <property type="entry name" value="CD36FAMILY"/>
</dbReference>
<evidence type="ECO:0000256" key="13">
    <source>
        <dbReference type="SAM" id="Phobius"/>
    </source>
</evidence>
<organism evidence="14 15">
    <name type="scientific">Dermatophagoides pteronyssinus</name>
    <name type="common">European house dust mite</name>
    <dbReference type="NCBI Taxonomy" id="6956"/>
    <lineage>
        <taxon>Eukaryota</taxon>
        <taxon>Metazoa</taxon>
        <taxon>Ecdysozoa</taxon>
        <taxon>Arthropoda</taxon>
        <taxon>Chelicerata</taxon>
        <taxon>Arachnida</taxon>
        <taxon>Acari</taxon>
        <taxon>Acariformes</taxon>
        <taxon>Sarcoptiformes</taxon>
        <taxon>Astigmata</taxon>
        <taxon>Psoroptidia</taxon>
        <taxon>Analgoidea</taxon>
        <taxon>Pyroglyphidae</taxon>
        <taxon>Dermatophagoidinae</taxon>
        <taxon>Dermatophagoides</taxon>
    </lineage>
</organism>
<comment type="similarity">
    <text evidence="3">Belongs to the CD36 family.</text>
</comment>
<feature type="transmembrane region" description="Helical" evidence="13">
    <location>
        <begin position="159"/>
        <end position="183"/>
    </location>
</feature>
<dbReference type="PANTHER" id="PTHR11923">
    <property type="entry name" value="SCAVENGER RECEPTOR CLASS B TYPE-1 SR-B1"/>
    <property type="match status" value="1"/>
</dbReference>
<dbReference type="RefSeq" id="XP_027204881.1">
    <property type="nucleotide sequence ID" value="XM_027349080.1"/>
</dbReference>
<reference evidence="15" key="1">
    <citation type="submission" date="2025-08" db="UniProtKB">
        <authorList>
            <consortium name="RefSeq"/>
        </authorList>
    </citation>
    <scope>IDENTIFICATION</scope>
    <source>
        <strain evidence="15">Airmid</strain>
    </source>
</reference>
<evidence type="ECO:0000256" key="10">
    <source>
        <dbReference type="ARBA" id="ARBA00023180"/>
    </source>
</evidence>
<evidence type="ECO:0000256" key="11">
    <source>
        <dbReference type="ARBA" id="ARBA00040821"/>
    </source>
</evidence>
<evidence type="ECO:0000256" key="3">
    <source>
        <dbReference type="ARBA" id="ARBA00010532"/>
    </source>
</evidence>
<keyword evidence="10" id="KW-0325">Glycoprotein</keyword>
<dbReference type="OrthoDB" id="6507933at2759"/>
<keyword evidence="9" id="KW-0675">Receptor</keyword>
<dbReference type="InterPro" id="IPR002159">
    <property type="entry name" value="CD36_fam"/>
</dbReference>
<dbReference type="PANTHER" id="PTHR11923:SF110">
    <property type="entry name" value="SCAVENGER RECEPTOR CLASS B MEMBER 1"/>
    <property type="match status" value="1"/>
</dbReference>
<dbReference type="AlphaFoldDB" id="A0A6P6YJF1"/>
<evidence type="ECO:0000256" key="7">
    <source>
        <dbReference type="ARBA" id="ARBA00023136"/>
    </source>
</evidence>
<feature type="transmembrane region" description="Helical" evidence="13">
    <location>
        <begin position="620"/>
        <end position="640"/>
    </location>
</feature>
<keyword evidence="4" id="KW-1003">Cell membrane</keyword>
<evidence type="ECO:0000313" key="14">
    <source>
        <dbReference type="Proteomes" id="UP000515146"/>
    </source>
</evidence>
<sequence length="650" mass="75105">MKKQENPSKILSHNLKNRLHNFNENIRRKSFIHNVPVHFDHQDHYDLVQHLSNLSAKSNHQIVTVIQPDHGSMKMKKINNDDSDSDSNIVHYQHQQLHDGQQIILQPQRLAIVKTNYQPSMTMIDDNHPIRNDDHYGSQKKLIRSELSLDKKGRKKKPILLRLLWLIFAIIGVITLLISQMILLSSESIVLSGFTKQLDVSDWSALLPAWKNVALDSEYYLFGIKNPNEFIRGSKPIIKEIGPYKYREFRRRKILEYKKDKVVFTERTHFQFKEQESRSMMETITVLNYPLLSIIYAVKATIKNLSLKFLDPIVQSIMSNVLAATGEKIVEQRTIYELLEGRSINFFRIVETISRPLRSVGIPIPDLGELGEGSGNKIRNQTFGFIWQRADVDIGPFEYWRRTENGHVFSHVFMVEGKTLFPDYRSPCDEIRGSDGMHFGTKIFHKNTIEIFNSQTCRALRFKRDPNPSNVSDIQTIRYDLDVHQIDMRIKNNRCFCLQNSLSKCDGWQDLSPCSSGIPLAISWPHFLNFPNRAKQLIGLQPDRERHSSYLNIEPNTGLTLEAKVSIQLGIKIDSTMPGLSSVPFMVFPIFWTTQRGGPNKDEMVQFNALVFLINFGNTLFGTITLATSIMFFCCSCYSFKRRHKTRPIS</sequence>
<comment type="subcellular location">
    <subcellularLocation>
        <location evidence="2">Cell membrane</location>
        <topology evidence="2">Multi-pass membrane protein</topology>
    </subcellularLocation>
    <subcellularLocation>
        <location evidence="1">Membrane</location>
        <location evidence="1">Caveola</location>
        <topology evidence="1">Multi-pass membrane protein</topology>
    </subcellularLocation>
</comment>